<dbReference type="InterPro" id="IPR013783">
    <property type="entry name" value="Ig-like_fold"/>
</dbReference>
<reference evidence="2" key="1">
    <citation type="journal article" date="2014" name="Front. Microbiol.">
        <title>High frequency of phylogenetically diverse reductive dehalogenase-homologous genes in deep subseafloor sedimentary metagenomes.</title>
        <authorList>
            <person name="Kawai M."/>
            <person name="Futagami T."/>
            <person name="Toyoda A."/>
            <person name="Takaki Y."/>
            <person name="Nishi S."/>
            <person name="Hori S."/>
            <person name="Arai W."/>
            <person name="Tsubouchi T."/>
            <person name="Morono Y."/>
            <person name="Uchiyama I."/>
            <person name="Ito T."/>
            <person name="Fujiyama A."/>
            <person name="Inagaki F."/>
            <person name="Takami H."/>
        </authorList>
    </citation>
    <scope>NUCLEOTIDE SEQUENCE</scope>
    <source>
        <strain evidence="2">Expedition CK06-06</strain>
    </source>
</reference>
<accession>X1M032</accession>
<sequence length="69" mass="7108">MNWGTDGVDNNSDGHIDEPAEQGIYVITYTISTVNAKADASYSVPVTATDAASNSASSSISLDLDNTAP</sequence>
<feature type="region of interest" description="Disordered" evidence="1">
    <location>
        <begin position="48"/>
        <end position="69"/>
    </location>
</feature>
<evidence type="ECO:0000313" key="2">
    <source>
        <dbReference type="EMBL" id="GAI08000.1"/>
    </source>
</evidence>
<proteinExistence type="predicted"/>
<dbReference type="AlphaFoldDB" id="X1M032"/>
<dbReference type="EMBL" id="BARV01012791">
    <property type="protein sequence ID" value="GAI08000.1"/>
    <property type="molecule type" value="Genomic_DNA"/>
</dbReference>
<gene>
    <name evidence="2" type="ORF">S06H3_23506</name>
</gene>
<evidence type="ECO:0000256" key="1">
    <source>
        <dbReference type="SAM" id="MobiDB-lite"/>
    </source>
</evidence>
<name>X1M032_9ZZZZ</name>
<organism evidence="2">
    <name type="scientific">marine sediment metagenome</name>
    <dbReference type="NCBI Taxonomy" id="412755"/>
    <lineage>
        <taxon>unclassified sequences</taxon>
        <taxon>metagenomes</taxon>
        <taxon>ecological metagenomes</taxon>
    </lineage>
</organism>
<protein>
    <submittedName>
        <fullName evidence="2">Uncharacterized protein</fullName>
    </submittedName>
</protein>
<feature type="non-terminal residue" evidence="2">
    <location>
        <position position="69"/>
    </location>
</feature>
<dbReference type="Gene3D" id="2.60.40.10">
    <property type="entry name" value="Immunoglobulins"/>
    <property type="match status" value="1"/>
</dbReference>
<comment type="caution">
    <text evidence="2">The sequence shown here is derived from an EMBL/GenBank/DDBJ whole genome shotgun (WGS) entry which is preliminary data.</text>
</comment>